<dbReference type="AlphaFoldDB" id="Q8GY28"/>
<protein>
    <submittedName>
        <fullName evidence="1">Uncharacterized protein</fullName>
    </submittedName>
</protein>
<sequence>MSVKIGGVFLGSTDRIEAVVVAEDAADRWVSGACLMFNGRSSFGSEMAYAGFGCGGVV</sequence>
<reference evidence="1" key="1">
    <citation type="submission" date="2002-11" db="EMBL/GenBank/DDBJ databases">
        <title>Arabidopsis thaliana full-length cDNA.</title>
        <authorList>
            <person name="Seki M."/>
            <person name="Iida K."/>
            <person name="Satou M."/>
            <person name="Sakurai T."/>
            <person name="Akiyama K."/>
            <person name="Ishida J."/>
            <person name="Nakajima M."/>
            <person name="Enju A."/>
            <person name="Kamiya A."/>
            <person name="Narusaka M."/>
            <person name="Carninci P."/>
            <person name="Kawai J."/>
            <person name="Hayashizaki Y."/>
            <person name="Shinozaki K."/>
        </authorList>
    </citation>
    <scope>NUCLEOTIDE SEQUENCE</scope>
</reference>
<proteinExistence type="evidence at transcript level"/>
<dbReference type="EMBL" id="AK117902">
    <property type="protein sequence ID" value="BAC42541.1"/>
    <property type="molecule type" value="mRNA"/>
</dbReference>
<name>Q8GY28_ARATH</name>
<accession>Q8GY28</accession>
<evidence type="ECO:0000313" key="1">
    <source>
        <dbReference type="EMBL" id="BAC42541.1"/>
    </source>
</evidence>
<organism evidence="1">
    <name type="scientific">Arabidopsis thaliana</name>
    <name type="common">Mouse-ear cress</name>
    <dbReference type="NCBI Taxonomy" id="3702"/>
    <lineage>
        <taxon>Eukaryota</taxon>
        <taxon>Viridiplantae</taxon>
        <taxon>Streptophyta</taxon>
        <taxon>Embryophyta</taxon>
        <taxon>Tracheophyta</taxon>
        <taxon>Spermatophyta</taxon>
        <taxon>Magnoliopsida</taxon>
        <taxon>eudicotyledons</taxon>
        <taxon>Gunneridae</taxon>
        <taxon>Pentapetalae</taxon>
        <taxon>rosids</taxon>
        <taxon>malvids</taxon>
        <taxon>Brassicales</taxon>
        <taxon>Brassicaceae</taxon>
        <taxon>Camelineae</taxon>
        <taxon>Arabidopsis</taxon>
    </lineage>
</organism>